<dbReference type="CDD" id="cd00118">
    <property type="entry name" value="LysM"/>
    <property type="match status" value="2"/>
</dbReference>
<evidence type="ECO:0000313" key="3">
    <source>
        <dbReference type="Proteomes" id="UP000215224"/>
    </source>
</evidence>
<evidence type="ECO:0000313" key="2">
    <source>
        <dbReference type="EMBL" id="AST92287.1"/>
    </source>
</evidence>
<dbReference type="SUPFAM" id="SSF51261">
    <property type="entry name" value="Duplicated hybrid motif"/>
    <property type="match status" value="1"/>
</dbReference>
<dbReference type="Gene3D" id="3.10.350.10">
    <property type="entry name" value="LysM domain"/>
    <property type="match status" value="2"/>
</dbReference>
<dbReference type="Pfam" id="PF01551">
    <property type="entry name" value="Peptidase_M23"/>
    <property type="match status" value="1"/>
</dbReference>
<dbReference type="SMART" id="SM00257">
    <property type="entry name" value="LysM"/>
    <property type="match status" value="2"/>
</dbReference>
<gene>
    <name evidence="2" type="ORF">BC6307_13815</name>
</gene>
<sequence>MNNLIERLAVVIVMALCIFLLFIGGTSVKAETEHNVLRDIKTWQWPLQLDEGRFTDYFGTRGGTHKGVDIAAPTGTAIMAANDGIVYFSGYRGSYGNVIMVKHENGLETLYAHLHKRFVVEGTEVKKGEIIGTVGSTGNSTGPHLHFELHNGEWNSSRTNAVNPLDYFVLEQETDERERKILFSPWTMQDKKLIEFEEVKQQKIKKTITIKKNDTLWDIAQVEQVTVASIMEWNDLKSDLIFPGQEIFIYDEDTYVVQSGETIEDIADSLDVEVDFLVALNDLSHEFLYPNQILKIK</sequence>
<dbReference type="STRING" id="1314751.GCA_001591425_03292"/>
<dbReference type="PANTHER" id="PTHR21666">
    <property type="entry name" value="PEPTIDASE-RELATED"/>
    <property type="match status" value="1"/>
</dbReference>
<dbReference type="AlphaFoldDB" id="A0A223KSD9"/>
<feature type="domain" description="LysM" evidence="1">
    <location>
        <begin position="253"/>
        <end position="296"/>
    </location>
</feature>
<feature type="domain" description="LysM" evidence="1">
    <location>
        <begin position="206"/>
        <end position="249"/>
    </location>
</feature>
<dbReference type="GO" id="GO:0004222">
    <property type="term" value="F:metalloendopeptidase activity"/>
    <property type="evidence" value="ECO:0007669"/>
    <property type="project" value="TreeGrafter"/>
</dbReference>
<dbReference type="InterPro" id="IPR050570">
    <property type="entry name" value="Cell_wall_metabolism_enzyme"/>
</dbReference>
<dbReference type="InterPro" id="IPR011055">
    <property type="entry name" value="Dup_hybrid_motif"/>
</dbReference>
<accession>A0A223KSD9</accession>
<reference evidence="2 3" key="1">
    <citation type="submission" date="2016-12" db="EMBL/GenBank/DDBJ databases">
        <title>The whole genome sequencing and assembly of Bacillus cohnii DSM 6307T strain.</title>
        <authorList>
            <person name="Lee Y.-J."/>
            <person name="Yi H."/>
            <person name="Bahn Y.-S."/>
            <person name="Kim J.F."/>
            <person name="Lee D.-W."/>
        </authorList>
    </citation>
    <scope>NUCLEOTIDE SEQUENCE [LARGE SCALE GENOMIC DNA]</scope>
    <source>
        <strain evidence="2 3">DSM 6307</strain>
    </source>
</reference>
<dbReference type="PROSITE" id="PS51782">
    <property type="entry name" value="LYSM"/>
    <property type="match status" value="2"/>
</dbReference>
<organism evidence="2 3">
    <name type="scientific">Sutcliffiella cohnii</name>
    <dbReference type="NCBI Taxonomy" id="33932"/>
    <lineage>
        <taxon>Bacteria</taxon>
        <taxon>Bacillati</taxon>
        <taxon>Bacillota</taxon>
        <taxon>Bacilli</taxon>
        <taxon>Bacillales</taxon>
        <taxon>Bacillaceae</taxon>
        <taxon>Sutcliffiella</taxon>
    </lineage>
</organism>
<keyword evidence="3" id="KW-1185">Reference proteome</keyword>
<dbReference type="CDD" id="cd12797">
    <property type="entry name" value="M23_peptidase"/>
    <property type="match status" value="1"/>
</dbReference>
<dbReference type="RefSeq" id="WP_066418554.1">
    <property type="nucleotide sequence ID" value="NZ_CP018866.1"/>
</dbReference>
<proteinExistence type="predicted"/>
<dbReference type="SUPFAM" id="SSF54106">
    <property type="entry name" value="LysM domain"/>
    <property type="match status" value="2"/>
</dbReference>
<dbReference type="InterPro" id="IPR036779">
    <property type="entry name" value="LysM_dom_sf"/>
</dbReference>
<name>A0A223KSD9_9BACI</name>
<dbReference type="Gene3D" id="2.70.70.10">
    <property type="entry name" value="Glucose Permease (Domain IIA)"/>
    <property type="match status" value="1"/>
</dbReference>
<dbReference type="KEGG" id="bcoh:BC6307_13815"/>
<evidence type="ECO:0000259" key="1">
    <source>
        <dbReference type="PROSITE" id="PS51782"/>
    </source>
</evidence>
<dbReference type="EMBL" id="CP018866">
    <property type="protein sequence ID" value="AST92287.1"/>
    <property type="molecule type" value="Genomic_DNA"/>
</dbReference>
<protein>
    <recommendedName>
        <fullName evidence="1">LysM domain-containing protein</fullName>
    </recommendedName>
</protein>
<dbReference type="PANTHER" id="PTHR21666:SF270">
    <property type="entry name" value="MUREIN HYDROLASE ACTIVATOR ENVC"/>
    <property type="match status" value="1"/>
</dbReference>
<dbReference type="Proteomes" id="UP000215224">
    <property type="component" value="Chromosome"/>
</dbReference>
<dbReference type="InterPro" id="IPR016047">
    <property type="entry name" value="M23ase_b-sheet_dom"/>
</dbReference>
<dbReference type="Pfam" id="PF01476">
    <property type="entry name" value="LysM"/>
    <property type="match status" value="2"/>
</dbReference>
<dbReference type="InterPro" id="IPR018392">
    <property type="entry name" value="LysM"/>
</dbReference>